<dbReference type="EMBL" id="JBHFFA010000006">
    <property type="protein sequence ID" value="KAL2620311.1"/>
    <property type="molecule type" value="Genomic_DNA"/>
</dbReference>
<comment type="caution">
    <text evidence="5">The sequence shown here is derived from an EMBL/GenBank/DDBJ whole genome shotgun (WGS) entry which is preliminary data.</text>
</comment>
<evidence type="ECO:0000313" key="6">
    <source>
        <dbReference type="Proteomes" id="UP001605036"/>
    </source>
</evidence>
<evidence type="ECO:0000313" key="5">
    <source>
        <dbReference type="EMBL" id="KAL2620311.1"/>
    </source>
</evidence>
<evidence type="ECO:0000256" key="2">
    <source>
        <dbReference type="RuleBase" id="RU003616"/>
    </source>
</evidence>
<proteinExistence type="inferred from homology"/>
<dbReference type="Pfam" id="PF00011">
    <property type="entry name" value="HSP20"/>
    <property type="match status" value="1"/>
</dbReference>
<keyword evidence="6" id="KW-1185">Reference proteome</keyword>
<dbReference type="InterPro" id="IPR008978">
    <property type="entry name" value="HSP20-like_chaperone"/>
</dbReference>
<name>A0ABD1Y111_9MARC</name>
<protein>
    <recommendedName>
        <fullName evidence="4">SHSP domain-containing protein</fullName>
    </recommendedName>
</protein>
<comment type="similarity">
    <text evidence="1 2">Belongs to the small heat shock protein (HSP20) family.</text>
</comment>
<feature type="domain" description="SHSP" evidence="4">
    <location>
        <begin position="99"/>
        <end position="208"/>
    </location>
</feature>
<dbReference type="InterPro" id="IPR002068">
    <property type="entry name" value="A-crystallin/Hsp20_dom"/>
</dbReference>
<gene>
    <name evidence="5" type="ORF">R1flu_000516</name>
</gene>
<accession>A0ABD1Y111</accession>
<organism evidence="5 6">
    <name type="scientific">Riccia fluitans</name>
    <dbReference type="NCBI Taxonomy" id="41844"/>
    <lineage>
        <taxon>Eukaryota</taxon>
        <taxon>Viridiplantae</taxon>
        <taxon>Streptophyta</taxon>
        <taxon>Embryophyta</taxon>
        <taxon>Marchantiophyta</taxon>
        <taxon>Marchantiopsida</taxon>
        <taxon>Marchantiidae</taxon>
        <taxon>Marchantiales</taxon>
        <taxon>Ricciaceae</taxon>
        <taxon>Riccia</taxon>
    </lineage>
</organism>
<sequence>MNMEQNPTVYLNTRIGCSKSHDMKSVSSSITKKKKRNRSTRSLVPRLSKRQEPSSSVDREIGLDDNFRLFGKNLLPRNQLKLEPEQVTGETETSADSQSAIVEAFGSLSRDIEEDEGAYVLEVFILDFTKEDVWIYVDNGELIIKPPYWSETAKKYLFRTNLSSSLTLPEDAMPKLITATQLEPGFLRLTIPKWREADANFTSSSNDDYLL</sequence>
<dbReference type="SUPFAM" id="SSF49764">
    <property type="entry name" value="HSP20-like chaperones"/>
    <property type="match status" value="1"/>
</dbReference>
<evidence type="ECO:0000256" key="3">
    <source>
        <dbReference type="SAM" id="MobiDB-lite"/>
    </source>
</evidence>
<reference evidence="5 6" key="1">
    <citation type="submission" date="2024-09" db="EMBL/GenBank/DDBJ databases">
        <title>Chromosome-scale assembly of Riccia fluitans.</title>
        <authorList>
            <person name="Paukszto L."/>
            <person name="Sawicki J."/>
            <person name="Karawczyk K."/>
            <person name="Piernik-Szablinska J."/>
            <person name="Szczecinska M."/>
            <person name="Mazdziarz M."/>
        </authorList>
    </citation>
    <scope>NUCLEOTIDE SEQUENCE [LARGE SCALE GENOMIC DNA]</scope>
    <source>
        <strain evidence="5">Rf_01</strain>
        <tissue evidence="5">Aerial parts of the thallus</tissue>
    </source>
</reference>
<dbReference type="CDD" id="cd06464">
    <property type="entry name" value="ACD_sHsps-like"/>
    <property type="match status" value="1"/>
</dbReference>
<evidence type="ECO:0000256" key="1">
    <source>
        <dbReference type="PROSITE-ProRule" id="PRU00285"/>
    </source>
</evidence>
<dbReference type="Proteomes" id="UP001605036">
    <property type="component" value="Unassembled WGS sequence"/>
</dbReference>
<dbReference type="AlphaFoldDB" id="A0ABD1Y111"/>
<evidence type="ECO:0000259" key="4">
    <source>
        <dbReference type="PROSITE" id="PS01031"/>
    </source>
</evidence>
<feature type="region of interest" description="Disordered" evidence="3">
    <location>
        <begin position="20"/>
        <end position="57"/>
    </location>
</feature>
<dbReference type="Gene3D" id="2.60.40.790">
    <property type="match status" value="1"/>
</dbReference>
<dbReference type="PROSITE" id="PS01031">
    <property type="entry name" value="SHSP"/>
    <property type="match status" value="1"/>
</dbReference>